<evidence type="ECO:0000313" key="7">
    <source>
        <dbReference type="Proteomes" id="UP000245060"/>
    </source>
</evidence>
<evidence type="ECO:0000256" key="2">
    <source>
        <dbReference type="ARBA" id="ARBA00022630"/>
    </source>
</evidence>
<evidence type="ECO:0000313" key="5">
    <source>
        <dbReference type="EMBL" id="GBG38704.1"/>
    </source>
</evidence>
<comment type="similarity">
    <text evidence="1">Belongs to the FAD-binding monooxygenase family.</text>
</comment>
<keyword evidence="3" id="KW-0274">FAD</keyword>
<dbReference type="PANTHER" id="PTHR43539">
    <property type="entry name" value="FLAVIN-BINDING MONOOXYGENASE-LIKE PROTEIN (AFU_ORTHOLOGUE AFUA_4G09220)"/>
    <property type="match status" value="1"/>
</dbReference>
<dbReference type="PANTHER" id="PTHR43539:SF78">
    <property type="entry name" value="FLAVIN-CONTAINING MONOOXYGENASE"/>
    <property type="match status" value="1"/>
</dbReference>
<dbReference type="InterPro" id="IPR050982">
    <property type="entry name" value="Auxin_biosynth/cation_transpt"/>
</dbReference>
<dbReference type="InterPro" id="IPR036188">
    <property type="entry name" value="FAD/NAD-bd_sf"/>
</dbReference>
<reference evidence="6" key="4">
    <citation type="submission" date="2022-04" db="EMBL/GenBank/DDBJ databases">
        <authorList>
            <person name="Komine T."/>
            <person name="Fukano H."/>
            <person name="Wada S."/>
        </authorList>
    </citation>
    <scope>NUCLEOTIDE SEQUENCE</scope>
    <source>
        <strain evidence="6">NJB18185</strain>
    </source>
</reference>
<dbReference type="Proteomes" id="UP001139505">
    <property type="component" value="Unassembled WGS sequence"/>
</dbReference>
<keyword evidence="2" id="KW-0285">Flavoprotein</keyword>
<evidence type="ECO:0000313" key="8">
    <source>
        <dbReference type="Proteomes" id="UP001139505"/>
    </source>
</evidence>
<reference evidence="6" key="3">
    <citation type="journal article" date="2022" name="Microbiol. Resour. Announc.">
        <title>Draft Genome Sequences of Eight Mycobacterium montefiorense Strains Isolated from Salamanders in Captivity.</title>
        <authorList>
            <person name="Komine T."/>
            <person name="Ihara H."/>
            <person name="Fukano H."/>
            <person name="Hoshino Y."/>
            <person name="Kurata O."/>
            <person name="Wada S."/>
        </authorList>
    </citation>
    <scope>NUCLEOTIDE SEQUENCE</scope>
    <source>
        <strain evidence="6">NJB18185</strain>
    </source>
</reference>
<evidence type="ECO:0000313" key="6">
    <source>
        <dbReference type="EMBL" id="GKU70954.1"/>
    </source>
</evidence>
<comment type="caution">
    <text evidence="6">The sequence shown here is derived from an EMBL/GenBank/DDBJ whole genome shotgun (WGS) entry which is preliminary data.</text>
</comment>
<dbReference type="SUPFAM" id="SSF51905">
    <property type="entry name" value="FAD/NAD(P)-binding domain"/>
    <property type="match status" value="2"/>
</dbReference>
<reference evidence="5" key="1">
    <citation type="journal article" date="2018" name="Genome Announc.">
        <title>Draft Genome Sequence of Mycobacterium montefiorense Isolated from Japanese Black Salamander (Hynobius nigrescens).</title>
        <authorList>
            <person name="Fukano H."/>
            <person name="Yoshida M."/>
            <person name="Shimizu A."/>
            <person name="Iwao H."/>
            <person name="Katayama Y."/>
            <person name="Omatsu T."/>
            <person name="Mizutani T."/>
            <person name="Kurata O."/>
            <person name="Wada S."/>
            <person name="Hoshino Y."/>
        </authorList>
    </citation>
    <scope>NUCLEOTIDE SEQUENCE</scope>
    <source>
        <strain evidence="5">BS</strain>
    </source>
</reference>
<dbReference type="AlphaFoldDB" id="A0AA37PJK5"/>
<organism evidence="6 8">
    <name type="scientific">Mycobacterium montefiorense</name>
    <dbReference type="NCBI Taxonomy" id="154654"/>
    <lineage>
        <taxon>Bacteria</taxon>
        <taxon>Bacillati</taxon>
        <taxon>Actinomycetota</taxon>
        <taxon>Actinomycetes</taxon>
        <taxon>Mycobacteriales</taxon>
        <taxon>Mycobacteriaceae</taxon>
        <taxon>Mycobacterium</taxon>
        <taxon>Mycobacterium simiae complex</taxon>
    </lineage>
</organism>
<evidence type="ECO:0000256" key="1">
    <source>
        <dbReference type="ARBA" id="ARBA00010139"/>
    </source>
</evidence>
<keyword evidence="7" id="KW-1185">Reference proteome</keyword>
<gene>
    <name evidence="5" type="ORF">MmonteBS_30760</name>
    <name evidence="6" type="ORF">NJB18185_07310</name>
</gene>
<dbReference type="InterPro" id="IPR020946">
    <property type="entry name" value="Flavin_mOase-like"/>
</dbReference>
<evidence type="ECO:0000256" key="3">
    <source>
        <dbReference type="ARBA" id="ARBA00022827"/>
    </source>
</evidence>
<reference evidence="7" key="2">
    <citation type="submission" date="2018-04" db="EMBL/GenBank/DDBJ databases">
        <title>Draft genome sequence of Mycobacterium montefiorense isolated from Japanese black salamander.</title>
        <authorList>
            <person name="Fukano H."/>
            <person name="Yoshida M."/>
            <person name="Shimizu A."/>
            <person name="Iwao H."/>
            <person name="Kurata O."/>
            <person name="Katayama Y."/>
            <person name="Omatsu T."/>
            <person name="Mizutani T."/>
            <person name="Wada S."/>
            <person name="Hoshino Y."/>
        </authorList>
    </citation>
    <scope>NUCLEOTIDE SEQUENCE [LARGE SCALE GENOMIC DNA]</scope>
    <source>
        <strain evidence="7">BS</strain>
    </source>
</reference>
<dbReference type="GO" id="GO:0004499">
    <property type="term" value="F:N,N-dimethylaniline monooxygenase activity"/>
    <property type="evidence" value="ECO:0007669"/>
    <property type="project" value="InterPro"/>
</dbReference>
<proteinExistence type="inferred from homology"/>
<dbReference type="GO" id="GO:0050660">
    <property type="term" value="F:flavin adenine dinucleotide binding"/>
    <property type="evidence" value="ECO:0007669"/>
    <property type="project" value="InterPro"/>
</dbReference>
<accession>A0AA37PJK5</accession>
<protein>
    <recommendedName>
        <fullName evidence="9">Monooxygenase</fullName>
    </recommendedName>
</protein>
<dbReference type="EMBL" id="BQYH01000005">
    <property type="protein sequence ID" value="GKU70954.1"/>
    <property type="molecule type" value="Genomic_DNA"/>
</dbReference>
<dbReference type="Proteomes" id="UP000245060">
    <property type="component" value="Unassembled WGS sequence"/>
</dbReference>
<dbReference type="GO" id="GO:0050661">
    <property type="term" value="F:NADP binding"/>
    <property type="evidence" value="ECO:0007669"/>
    <property type="project" value="InterPro"/>
</dbReference>
<dbReference type="Pfam" id="PF00743">
    <property type="entry name" value="FMO-like"/>
    <property type="match status" value="1"/>
</dbReference>
<evidence type="ECO:0008006" key="9">
    <source>
        <dbReference type="Google" id="ProtNLM"/>
    </source>
</evidence>
<dbReference type="EMBL" id="BFCH01000018">
    <property type="protein sequence ID" value="GBG38704.1"/>
    <property type="molecule type" value="Genomic_DNA"/>
</dbReference>
<evidence type="ECO:0000256" key="4">
    <source>
        <dbReference type="ARBA" id="ARBA00023002"/>
    </source>
</evidence>
<name>A0AA37PJK5_9MYCO</name>
<sequence>MIEAGEVVVATAYANIPYLPKMKDMNKFRGELLHTSSFGEPDRYRGKRVLVIGAGPSGLQAAHDIAPVADKVWLAVRTPPNLVARQSFWGNSVDIVAGPLFHAPVRAADAIARFVQRRTIGDLTRYGLPFPDEGPFTLAARNVPVAVVDMEVIASVRNGAVEVVSTIERFHGTSVTLVDGMKLEPDVVICATGYRTGLGPLVGHLDVLDKDEVPIRFAPEPAANGLWFIGYQRRPALIGHAARQSRRLAKCIAAREPAAQSA</sequence>
<keyword evidence="4" id="KW-0560">Oxidoreductase</keyword>
<dbReference type="Gene3D" id="3.50.50.60">
    <property type="entry name" value="FAD/NAD(P)-binding domain"/>
    <property type="match status" value="1"/>
</dbReference>